<dbReference type="AlphaFoldDB" id="A0A9W6Y192"/>
<comment type="caution">
    <text evidence="2">The sequence shown here is derived from an EMBL/GenBank/DDBJ whole genome shotgun (WGS) entry which is preliminary data.</text>
</comment>
<sequence>MEMPRTAITSYEANATPPSEVNAVIPDSASLSAIIDLVSSDCEPDEVQGPLEQRSARAKPVKDQALEVHCMDGEIARGEPSVEAPSDAELLKLQEYVKIIPPRGQRETKFGTRPRNNTRCGTSVALGSAATKRSAASRVVAPRFTTPRL</sequence>
<feature type="region of interest" description="Disordered" evidence="1">
    <location>
        <begin position="43"/>
        <end position="62"/>
    </location>
</feature>
<dbReference type="EMBL" id="BSXT01002556">
    <property type="protein sequence ID" value="GMF49623.1"/>
    <property type="molecule type" value="Genomic_DNA"/>
</dbReference>
<reference evidence="2" key="1">
    <citation type="submission" date="2023-04" db="EMBL/GenBank/DDBJ databases">
        <title>Phytophthora fragariaefolia NBRC 109709.</title>
        <authorList>
            <person name="Ichikawa N."/>
            <person name="Sato H."/>
            <person name="Tonouchi N."/>
        </authorList>
    </citation>
    <scope>NUCLEOTIDE SEQUENCE</scope>
    <source>
        <strain evidence="2">NBRC 109709</strain>
    </source>
</reference>
<proteinExistence type="predicted"/>
<name>A0A9W6Y192_9STRA</name>
<feature type="region of interest" description="Disordered" evidence="1">
    <location>
        <begin position="1"/>
        <end position="21"/>
    </location>
</feature>
<protein>
    <submittedName>
        <fullName evidence="2">Unnamed protein product</fullName>
    </submittedName>
</protein>
<feature type="compositionally biased region" description="Polar residues" evidence="1">
    <location>
        <begin position="7"/>
        <end position="19"/>
    </location>
</feature>
<organism evidence="2 3">
    <name type="scientific">Phytophthora fragariaefolia</name>
    <dbReference type="NCBI Taxonomy" id="1490495"/>
    <lineage>
        <taxon>Eukaryota</taxon>
        <taxon>Sar</taxon>
        <taxon>Stramenopiles</taxon>
        <taxon>Oomycota</taxon>
        <taxon>Peronosporomycetes</taxon>
        <taxon>Peronosporales</taxon>
        <taxon>Peronosporaceae</taxon>
        <taxon>Phytophthora</taxon>
    </lineage>
</organism>
<evidence type="ECO:0000256" key="1">
    <source>
        <dbReference type="SAM" id="MobiDB-lite"/>
    </source>
</evidence>
<dbReference type="Proteomes" id="UP001165121">
    <property type="component" value="Unassembled WGS sequence"/>
</dbReference>
<gene>
    <name evidence="2" type="ORF">Pfra01_001964300</name>
</gene>
<accession>A0A9W6Y192</accession>
<evidence type="ECO:0000313" key="3">
    <source>
        <dbReference type="Proteomes" id="UP001165121"/>
    </source>
</evidence>
<keyword evidence="3" id="KW-1185">Reference proteome</keyword>
<evidence type="ECO:0000313" key="2">
    <source>
        <dbReference type="EMBL" id="GMF49623.1"/>
    </source>
</evidence>